<dbReference type="Pfam" id="PF11091">
    <property type="entry name" value="T4_tail_cap"/>
    <property type="match status" value="1"/>
</dbReference>
<protein>
    <recommendedName>
        <fullName evidence="3">Baseplate tail tube cap</fullName>
    </recommendedName>
</protein>
<dbReference type="AlphaFoldDB" id="A0A177XV12"/>
<organism evidence="1 2">
    <name type="scientific">Vibrio bivalvicida</name>
    <dbReference type="NCBI Taxonomy" id="1276888"/>
    <lineage>
        <taxon>Bacteria</taxon>
        <taxon>Pseudomonadati</taxon>
        <taxon>Pseudomonadota</taxon>
        <taxon>Gammaproteobacteria</taxon>
        <taxon>Vibrionales</taxon>
        <taxon>Vibrionaceae</taxon>
        <taxon>Vibrio</taxon>
        <taxon>Vibrio oreintalis group</taxon>
    </lineage>
</organism>
<dbReference type="RefSeq" id="WP_054962506.1">
    <property type="nucleotide sequence ID" value="NZ_LLEI02000083.1"/>
</dbReference>
<name>A0A177XV12_9VIBR</name>
<reference evidence="1 2" key="1">
    <citation type="journal article" date="2016" name="Syst. Appl. Microbiol.">
        <title>Vibrio bivalvicida sp. nov., a novel larval pathogen for bivalve molluscs reared in a hatchery.</title>
        <authorList>
            <person name="Dubert J."/>
            <person name="Romalde J.L."/>
            <person name="Prado S."/>
            <person name="Barja J.L."/>
        </authorList>
    </citation>
    <scope>NUCLEOTIDE SEQUENCE [LARGE SCALE GENOMIC DNA]</scope>
    <source>
        <strain evidence="1 2">605</strain>
    </source>
</reference>
<proteinExistence type="predicted"/>
<gene>
    <name evidence="1" type="ORF">APB76_20770</name>
</gene>
<dbReference type="InterPro" id="IPR024389">
    <property type="entry name" value="Gp48_T4-like"/>
</dbReference>
<evidence type="ECO:0000313" key="1">
    <source>
        <dbReference type="EMBL" id="OAJ92430.1"/>
    </source>
</evidence>
<dbReference type="EMBL" id="LLEI02000083">
    <property type="protein sequence ID" value="OAJ92430.1"/>
    <property type="molecule type" value="Genomic_DNA"/>
</dbReference>
<dbReference type="Proteomes" id="UP000078406">
    <property type="component" value="Unassembled WGS sequence"/>
</dbReference>
<sequence length="328" mass="35866">MSVKVLEEESHWILNDLGHTQSKIGTSNINTFQYPLTLDTRHPTKLMFYAVESKNLLNASIDARANESVIGKFSEQTVAVIQTYMPSLNENISHGYNDSGGGFLNDLASNMPELAGETGFDKATELAGSILTTVMDKIKVAGAEAGGNFNAQKEGKILGGRSASMYSSTGLRTQVINLAFRPRNLSELKEVGKIISAFYIYSSSSVSHEVVELSVGDIDFDVTGNGFTALEVPPLWFLEERVNKIDGDSKLRHTPKFAMGPCAITNVRTNKTPEQISQTFANTAGDPIAIDLEITFKELRPVHSQYWKNLTKNLGELDSGEIAFGSFK</sequence>
<accession>A0A177XV12</accession>
<comment type="caution">
    <text evidence="1">The sequence shown here is derived from an EMBL/GenBank/DDBJ whole genome shotgun (WGS) entry which is preliminary data.</text>
</comment>
<evidence type="ECO:0008006" key="3">
    <source>
        <dbReference type="Google" id="ProtNLM"/>
    </source>
</evidence>
<evidence type="ECO:0000313" key="2">
    <source>
        <dbReference type="Proteomes" id="UP000078406"/>
    </source>
</evidence>